<proteinExistence type="predicted"/>
<evidence type="ECO:0000313" key="2">
    <source>
        <dbReference type="EMBL" id="EHL11786.1"/>
    </source>
</evidence>
<reference evidence="2" key="1">
    <citation type="submission" date="2011-08" db="EMBL/GenBank/DDBJ databases">
        <authorList>
            <consortium name="The Broad Institute Genome Sequencing Platform"/>
            <person name="Earl A."/>
            <person name="Ward D."/>
            <person name="Feldgarden M."/>
            <person name="Gevers D."/>
            <person name="Sizova M."/>
            <person name="Hazen A."/>
            <person name="Epstein S."/>
            <person name="Young S.K."/>
            <person name="Zeng Q."/>
            <person name="Gargeya S."/>
            <person name="Fitzgerald M."/>
            <person name="Haas B."/>
            <person name="Abouelleil A."/>
            <person name="Alvarado L."/>
            <person name="Arachchi H.M."/>
            <person name="Berlin A."/>
            <person name="Brown A."/>
            <person name="Chapman S.B."/>
            <person name="Chen Z."/>
            <person name="Dunbar C."/>
            <person name="Freedman E."/>
            <person name="Gearin G."/>
            <person name="Gellesch M."/>
            <person name="Goldberg J."/>
            <person name="Griggs A."/>
            <person name="Gujja S."/>
            <person name="Heiman D."/>
            <person name="Howarth C."/>
            <person name="Larson L."/>
            <person name="Lui A."/>
            <person name="MacDonald P.J.P."/>
            <person name="Montmayeur A."/>
            <person name="Murphy C."/>
            <person name="Neiman D."/>
            <person name="Pearson M."/>
            <person name="Priest M."/>
            <person name="Roberts A."/>
            <person name="Saif S."/>
            <person name="Shea T."/>
            <person name="Shenoy N."/>
            <person name="Sisk P."/>
            <person name="Stolte C."/>
            <person name="Sykes S."/>
            <person name="Wortman J."/>
            <person name="Nusbaum C."/>
            <person name="Birren B."/>
        </authorList>
    </citation>
    <scope>NUCLEOTIDE SEQUENCE [LARGE SCALE GENOMIC DNA]</scope>
    <source>
        <strain evidence="2">ACB1</strain>
    </source>
</reference>
<comment type="caution">
    <text evidence="2">The sequence shown here is derived from an EMBL/GenBank/DDBJ whole genome shotgun (WGS) entry which is preliminary data.</text>
</comment>
<accession>G9WMN3</accession>
<dbReference type="AlphaFoldDB" id="G9WMN3"/>
<dbReference type="InterPro" id="IPR055346">
    <property type="entry name" value="Fe-S_cluster_assembly_SufBD"/>
</dbReference>
<dbReference type="RefSeq" id="WP_009534477.1">
    <property type="nucleotide sequence ID" value="NZ_KE148312.1"/>
</dbReference>
<dbReference type="GO" id="GO:0016226">
    <property type="term" value="P:iron-sulfur cluster assembly"/>
    <property type="evidence" value="ECO:0007669"/>
    <property type="project" value="InterPro"/>
</dbReference>
<dbReference type="PANTHER" id="PTHR43575">
    <property type="entry name" value="PROTEIN ABCI7, CHLOROPLASTIC"/>
    <property type="match status" value="1"/>
</dbReference>
<evidence type="ECO:0000259" key="1">
    <source>
        <dbReference type="Pfam" id="PF01458"/>
    </source>
</evidence>
<evidence type="ECO:0000313" key="3">
    <source>
        <dbReference type="Proteomes" id="UP000018461"/>
    </source>
</evidence>
<dbReference type="STRING" id="796943.HMPREF9625_00616"/>
<feature type="domain" description="SUF system FeS cluster assembly SufBD core" evidence="1">
    <location>
        <begin position="93"/>
        <end position="322"/>
    </location>
</feature>
<reference evidence="2" key="2">
    <citation type="submission" date="2013-03" db="EMBL/GenBank/DDBJ databases">
        <title>The Genome Sequence of Oribacterium sp. ACB1.</title>
        <authorList>
            <consortium name="The Broad Institute Genomics Platform"/>
            <consortium name="The Broad Institute Genome Sequencing Center for Infectious Disease"/>
            <person name="Earl A."/>
            <person name="Ward D."/>
            <person name="Feldgarden M."/>
            <person name="Gevers D."/>
            <person name="Sizova M."/>
            <person name="Hazen A."/>
            <person name="Epstein S."/>
            <person name="Walker B."/>
            <person name="Young S."/>
            <person name="Zeng Q."/>
            <person name="Gargeya S."/>
            <person name="Fitzgerald M."/>
            <person name="Haas B."/>
            <person name="Abouelleil A."/>
            <person name="Allen A.W."/>
            <person name="Alvarado L."/>
            <person name="Arachchi H.M."/>
            <person name="Berlin A.M."/>
            <person name="Chapman S.B."/>
            <person name="Gainer-Dewar J."/>
            <person name="Goldberg J."/>
            <person name="Griggs A."/>
            <person name="Gujja S."/>
            <person name="Hansen M."/>
            <person name="Howarth C."/>
            <person name="Imamovic A."/>
            <person name="Ireland A."/>
            <person name="Larimer J."/>
            <person name="McCowan C."/>
            <person name="Murphy C."/>
            <person name="Pearson M."/>
            <person name="Poon T.W."/>
            <person name="Priest M."/>
            <person name="Roberts A."/>
            <person name="Saif S."/>
            <person name="Shea T."/>
            <person name="Sisk P."/>
            <person name="Sykes S."/>
            <person name="Wortman J."/>
            <person name="Nusbaum C."/>
            <person name="Birren B."/>
        </authorList>
    </citation>
    <scope>NUCLEOTIDE SEQUENCE [LARGE SCALE GENOMIC DNA]</scope>
    <source>
        <strain evidence="2">ACB1</strain>
    </source>
</reference>
<keyword evidence="3" id="KW-1185">Reference proteome</keyword>
<dbReference type="HOGENOM" id="CLU_026231_2_1_9"/>
<dbReference type="SUPFAM" id="SSF101960">
    <property type="entry name" value="Stabilizer of iron transporter SufD"/>
    <property type="match status" value="1"/>
</dbReference>
<name>G9WMN3_9FIRM</name>
<dbReference type="InterPro" id="IPR000825">
    <property type="entry name" value="SUF_FeS_clus_asmbl_SufBD_core"/>
</dbReference>
<protein>
    <recommendedName>
        <fullName evidence="1">SUF system FeS cluster assembly SufBD core domain-containing protein</fullName>
    </recommendedName>
</protein>
<dbReference type="Pfam" id="PF01458">
    <property type="entry name" value="SUFBD_core"/>
    <property type="match status" value="1"/>
</dbReference>
<sequence>MKENQFIINKMPVPTFRWLKMNEAKLEIPGELTTYQPSVEGKLPKRLTEENDFSGSMSTALDDYFREERLPVQSFVLKEGEESPEYIRMHFRNGENAVEHSAYCFTVEEGARLKLFLAIESLKESKNMAFLQEKFLLKKNAKLDLVIAVKNAKDFAHLQDFSFVLEEKAKLKLTSLLLSGKSHHISYQIDLNGDKSEADLHLDYVLSQKEKADFNLVVNHRGKKTISNIVADGVLREDAVKIFRGTIDLKHGAKGASGTEQENVLLMDDSVVNQTIPVILCDEDDVEGNHGASIGRLDEESLFYMESRGLSLEAAYELIAEARMESAIHGIMDKKVEEYIEAELREKRSEED</sequence>
<gene>
    <name evidence="2" type="ORF">HMPREF9625_00616</name>
</gene>
<dbReference type="PANTHER" id="PTHR43575:SF1">
    <property type="entry name" value="PROTEIN ABCI7, CHLOROPLASTIC"/>
    <property type="match status" value="1"/>
</dbReference>
<organism evidence="2 3">
    <name type="scientific">Oribacterium parvum ACB1</name>
    <dbReference type="NCBI Taxonomy" id="796943"/>
    <lineage>
        <taxon>Bacteria</taxon>
        <taxon>Bacillati</taxon>
        <taxon>Bacillota</taxon>
        <taxon>Clostridia</taxon>
        <taxon>Lachnospirales</taxon>
        <taxon>Lachnospiraceae</taxon>
        <taxon>Oribacterium</taxon>
    </lineage>
</organism>
<dbReference type="Proteomes" id="UP000018461">
    <property type="component" value="Unassembled WGS sequence"/>
</dbReference>
<dbReference type="EMBL" id="AFZC02000003">
    <property type="protein sequence ID" value="EHL11786.1"/>
    <property type="molecule type" value="Genomic_DNA"/>
</dbReference>
<dbReference type="PATRIC" id="fig|796943.3.peg.1012"/>
<dbReference type="InterPro" id="IPR037284">
    <property type="entry name" value="SUF_FeS_clus_asmbl_SufBD_sf"/>
</dbReference>